<dbReference type="Proteomes" id="UP000007842">
    <property type="component" value="Plasmid pSCATT"/>
</dbReference>
<dbReference type="EMBL" id="CP003229">
    <property type="protein sequence ID" value="AEW98396.1"/>
    <property type="molecule type" value="Genomic_DNA"/>
</dbReference>
<dbReference type="KEGG" id="sct:SCAT_p1520"/>
<reference evidence="3" key="1">
    <citation type="submission" date="2011-12" db="EMBL/GenBank/DDBJ databases">
        <title>Complete genome sequence of Streptomyces cattleya strain DSM 46488.</title>
        <authorList>
            <person name="Ou H.-Y."/>
            <person name="Li P."/>
            <person name="Zhao C."/>
            <person name="O'Hagan D."/>
            <person name="Deng Z."/>
        </authorList>
    </citation>
    <scope>NUCLEOTIDE SEQUENCE [LARGE SCALE GENOMIC DNA]</scope>
    <source>
        <strain evidence="3">ATCC 35852 / DSM 46488 / JCM 4925 / NBRC 14057 / NRRL 8057</strain>
        <plasmid evidence="3">Plasmid pSCATT</plasmid>
    </source>
</reference>
<protein>
    <submittedName>
        <fullName evidence="2">Uncharacterized protein</fullName>
    </submittedName>
</protein>
<geneLocation type="plasmid" evidence="2 3">
    <name>pSCATT</name>
</geneLocation>
<proteinExistence type="predicted"/>
<dbReference type="HOGENOM" id="CLU_2048362_0_0_11"/>
<accession>F8JL24</accession>
<dbReference type="PATRIC" id="fig|1003195.11.peg.1474"/>
<feature type="region of interest" description="Disordered" evidence="1">
    <location>
        <begin position="1"/>
        <end position="23"/>
    </location>
</feature>
<organism evidence="2 3">
    <name type="scientific">Streptantibioticus cattleyicolor (strain ATCC 35852 / DSM 46488 / JCM 4925 / NBRC 14057 / NRRL 8057)</name>
    <name type="common">Streptomyces cattleya</name>
    <dbReference type="NCBI Taxonomy" id="1003195"/>
    <lineage>
        <taxon>Bacteria</taxon>
        <taxon>Bacillati</taxon>
        <taxon>Actinomycetota</taxon>
        <taxon>Actinomycetes</taxon>
        <taxon>Kitasatosporales</taxon>
        <taxon>Streptomycetaceae</taxon>
        <taxon>Streptantibioticus</taxon>
    </lineage>
</organism>
<evidence type="ECO:0000313" key="3">
    <source>
        <dbReference type="Proteomes" id="UP000007842"/>
    </source>
</evidence>
<dbReference type="RefSeq" id="WP_014151967.1">
    <property type="nucleotide sequence ID" value="NC_016113.1"/>
</dbReference>
<dbReference type="AlphaFoldDB" id="F8JL24"/>
<evidence type="ECO:0000256" key="1">
    <source>
        <dbReference type="SAM" id="MobiDB-lite"/>
    </source>
</evidence>
<evidence type="ECO:0000313" key="2">
    <source>
        <dbReference type="EMBL" id="AEW98396.1"/>
    </source>
</evidence>
<sequence>MAATASTAPAATAGASAGSDADWPSDQQVFLLVGRDLLARLLQGALDQWRGTSLAKDDKGNALGRVWWEATFQGASNVTVDADDPTSVSADFDIPWAVGLDLFSPGPGKGCALFKASQES</sequence>
<gene>
    <name evidence="2" type="ordered locus">SCATT_p02030</name>
</gene>
<keyword evidence="2" id="KW-0614">Plasmid</keyword>
<name>F8JL24_STREN</name>
<dbReference type="KEGG" id="scy:SCATT_p02030"/>
<feature type="compositionally biased region" description="Low complexity" evidence="1">
    <location>
        <begin position="1"/>
        <end position="22"/>
    </location>
</feature>
<keyword evidence="3" id="KW-1185">Reference proteome</keyword>
<accession>G8XEL5</accession>
<dbReference type="OrthoDB" id="4227834at2"/>